<protein>
    <submittedName>
        <fullName evidence="3">Long-chain fatty acid--CoA ligase</fullName>
    </submittedName>
</protein>
<feature type="domain" description="AMP-dependent synthetase/ligase" evidence="2">
    <location>
        <begin position="26"/>
        <end position="339"/>
    </location>
</feature>
<dbReference type="AlphaFoldDB" id="A0A3Q9FAY6"/>
<dbReference type="PANTHER" id="PTHR43201">
    <property type="entry name" value="ACYL-COA SYNTHETASE"/>
    <property type="match status" value="1"/>
</dbReference>
<dbReference type="EMBL" id="CP034546">
    <property type="protein sequence ID" value="AZQ53012.1"/>
    <property type="molecule type" value="Genomic_DNA"/>
</dbReference>
<dbReference type="InterPro" id="IPR000873">
    <property type="entry name" value="AMP-dep_synth/lig_dom"/>
</dbReference>
<name>A0A3Q9FAY6_9BURK</name>
<proteinExistence type="inferred from homology"/>
<gene>
    <name evidence="3" type="ORF">D5R55_18610</name>
</gene>
<dbReference type="Gene3D" id="3.30.300.30">
    <property type="match status" value="1"/>
</dbReference>
<evidence type="ECO:0000259" key="2">
    <source>
        <dbReference type="Pfam" id="PF00501"/>
    </source>
</evidence>
<dbReference type="InterPro" id="IPR042099">
    <property type="entry name" value="ANL_N_sf"/>
</dbReference>
<dbReference type="SUPFAM" id="SSF56801">
    <property type="entry name" value="Acetyl-CoA synthetase-like"/>
    <property type="match status" value="1"/>
</dbReference>
<keyword evidence="3" id="KW-0436">Ligase</keyword>
<reference evidence="3 4" key="1">
    <citation type="submission" date="2018-12" db="EMBL/GenBank/DDBJ databases">
        <title>Cadmium resistance mechanism in endophytic bacteria Burkholderia cenocepacia YG-3.</title>
        <authorList>
            <person name="Zhang X."/>
            <person name="Wang X."/>
            <person name="Zhu Y."/>
        </authorList>
    </citation>
    <scope>NUCLEOTIDE SEQUENCE [LARGE SCALE GENOMIC DNA]</scope>
    <source>
        <strain evidence="3 4">YG-3</strain>
    </source>
</reference>
<dbReference type="RefSeq" id="WP_126364611.1">
    <property type="nucleotide sequence ID" value="NZ_CP034546.1"/>
</dbReference>
<dbReference type="Pfam" id="PF23562">
    <property type="entry name" value="AMP-binding_C_3"/>
    <property type="match status" value="1"/>
</dbReference>
<dbReference type="GO" id="GO:0006631">
    <property type="term" value="P:fatty acid metabolic process"/>
    <property type="evidence" value="ECO:0007669"/>
    <property type="project" value="TreeGrafter"/>
</dbReference>
<evidence type="ECO:0000313" key="4">
    <source>
        <dbReference type="Proteomes" id="UP000277191"/>
    </source>
</evidence>
<dbReference type="GO" id="GO:0031956">
    <property type="term" value="F:medium-chain fatty acid-CoA ligase activity"/>
    <property type="evidence" value="ECO:0007669"/>
    <property type="project" value="TreeGrafter"/>
</dbReference>
<dbReference type="Proteomes" id="UP000277191">
    <property type="component" value="Chromosome 2"/>
</dbReference>
<dbReference type="Pfam" id="PF00501">
    <property type="entry name" value="AMP-binding"/>
    <property type="match status" value="1"/>
</dbReference>
<comment type="similarity">
    <text evidence="1">Belongs to the ATP-dependent AMP-binding enzyme family.</text>
</comment>
<evidence type="ECO:0000256" key="1">
    <source>
        <dbReference type="ARBA" id="ARBA00006432"/>
    </source>
</evidence>
<accession>A0A3Q9FAY6</accession>
<evidence type="ECO:0000313" key="3">
    <source>
        <dbReference type="EMBL" id="AZQ53012.1"/>
    </source>
</evidence>
<dbReference type="InterPro" id="IPR045851">
    <property type="entry name" value="AMP-bd_C_sf"/>
</dbReference>
<dbReference type="Gene3D" id="3.40.50.12780">
    <property type="entry name" value="N-terminal domain of ligase-like"/>
    <property type="match status" value="1"/>
</dbReference>
<sequence length="502" mass="54590">MMTFDDLVARLRDSTHTLTFVDDKGAETVRTFHELFEDVLATVERGKAIGLVPGARVGIAAPNGYPWMVWDLACIELGCVSVAFPNDGLLDTCDALIERYRLSVLAVDARWLDTAGAIAGRVVDIDPASRGDSHARIEPVPVEHVPDTHSLVFSSGTTGRTKGLVMSRRGTAHLLGLYGDAFGVAPGERFLTFLPFANYQQRMTYYFCLYHGIDLVSVPFHGLFPGLKRHRPTFVIAPPVLYETLHTLARAAAGPGSDPSTLAERLSALTGGNIRYMVTGMAPIKRAALDFFWDCGIALYEAFGITEAGMVAWNKPGHVRVGTVGQPAEPGSVSLLEDGEVVVTRNALLSLGYFDAPEEDSRATFIAPNAVATGDIAEFDRDGFLRVVGRKKDAIITSNGEKFHPEPIEALLYRDPRVDVAVVMAGPQAGLSVVIATRRPDDPEVTDALRELVRAVNGTLPAQRQLVKVIFTDRAFDVEGGLRTRNLKLNRRAIADAFLRHA</sequence>
<organism evidence="3 4">
    <name type="scientific">Burkholderia cenocepacia</name>
    <dbReference type="NCBI Taxonomy" id="95486"/>
    <lineage>
        <taxon>Bacteria</taxon>
        <taxon>Pseudomonadati</taxon>
        <taxon>Pseudomonadota</taxon>
        <taxon>Betaproteobacteria</taxon>
        <taxon>Burkholderiales</taxon>
        <taxon>Burkholderiaceae</taxon>
        <taxon>Burkholderia</taxon>
        <taxon>Burkholderia cepacia complex</taxon>
    </lineage>
</organism>
<dbReference type="PANTHER" id="PTHR43201:SF8">
    <property type="entry name" value="ACYL-COA SYNTHETASE FAMILY MEMBER 3"/>
    <property type="match status" value="1"/>
</dbReference>